<keyword evidence="1" id="KW-0472">Membrane</keyword>
<proteinExistence type="predicted"/>
<evidence type="ECO:0000313" key="3">
    <source>
        <dbReference type="Proteomes" id="UP000610594"/>
    </source>
</evidence>
<keyword evidence="3" id="KW-1185">Reference proteome</keyword>
<accession>A0ABX0MWH2</accession>
<dbReference type="EMBL" id="WHJF01000239">
    <property type="protein sequence ID" value="NHZ67043.1"/>
    <property type="molecule type" value="Genomic_DNA"/>
</dbReference>
<sequence>MSAAQNPSRKIVRILLIAVAVIILMPGIFLAFIWYANVAAEKNARMFCEGIPIGSDISLEIAKFEEAIGYKKKPGGKVSVHHYGFPQKGFSKDRHTFLFDGFMFDKGYCEVTLNAAGKVMSKNSSMQYD</sequence>
<keyword evidence="1" id="KW-0812">Transmembrane</keyword>
<reference evidence="2 3" key="1">
    <citation type="submission" date="2019-10" db="EMBL/GenBank/DDBJ databases">
        <title>Taxonomy of Antarctic Massilia spp.: description of Massilia rubra sp. nov., Massilia aquatica sp. nov., Massilia mucilaginosa sp. nov., Massilia frigida sp. nov. isolated from streams, lakes and regoliths.</title>
        <authorList>
            <person name="Holochova P."/>
            <person name="Sedlacek I."/>
            <person name="Kralova S."/>
            <person name="Maslanova I."/>
            <person name="Busse H.-J."/>
            <person name="Stankova E."/>
            <person name="Vrbovska V."/>
            <person name="Kovarovic V."/>
            <person name="Bartak M."/>
            <person name="Svec P."/>
            <person name="Pantucek R."/>
        </authorList>
    </citation>
    <scope>NUCLEOTIDE SEQUENCE [LARGE SCALE GENOMIC DNA]</scope>
    <source>
        <strain evidence="2 3">CCM 8694</strain>
    </source>
</reference>
<evidence type="ECO:0000313" key="2">
    <source>
        <dbReference type="EMBL" id="NHZ67043.1"/>
    </source>
</evidence>
<feature type="transmembrane region" description="Helical" evidence="1">
    <location>
        <begin position="12"/>
        <end position="36"/>
    </location>
</feature>
<name>A0ABX0MWH2_9BURK</name>
<comment type="caution">
    <text evidence="2">The sequence shown here is derived from an EMBL/GenBank/DDBJ whole genome shotgun (WGS) entry which is preliminary data.</text>
</comment>
<dbReference type="Proteomes" id="UP000610594">
    <property type="component" value="Unassembled WGS sequence"/>
</dbReference>
<keyword evidence="1" id="KW-1133">Transmembrane helix</keyword>
<gene>
    <name evidence="2" type="ORF">F1735_33080</name>
</gene>
<organism evidence="2 3">
    <name type="scientific">Massilia genomosp. 1</name>
    <dbReference type="NCBI Taxonomy" id="2609280"/>
    <lineage>
        <taxon>Bacteria</taxon>
        <taxon>Pseudomonadati</taxon>
        <taxon>Pseudomonadota</taxon>
        <taxon>Betaproteobacteria</taxon>
        <taxon>Burkholderiales</taxon>
        <taxon>Oxalobacteraceae</taxon>
        <taxon>Telluria group</taxon>
        <taxon>Massilia</taxon>
    </lineage>
</organism>
<evidence type="ECO:0000256" key="1">
    <source>
        <dbReference type="SAM" id="Phobius"/>
    </source>
</evidence>
<protein>
    <submittedName>
        <fullName evidence="2">Uncharacterized protein</fullName>
    </submittedName>
</protein>
<dbReference type="RefSeq" id="WP_167241217.1">
    <property type="nucleotide sequence ID" value="NZ_WHJF01000239.1"/>
</dbReference>